<dbReference type="InterPro" id="IPR035919">
    <property type="entry name" value="EAL_sf"/>
</dbReference>
<dbReference type="CDD" id="cd00130">
    <property type="entry name" value="PAS"/>
    <property type="match status" value="4"/>
</dbReference>
<dbReference type="eggNOG" id="COG5001">
    <property type="taxonomic scope" value="Bacteria"/>
</dbReference>
<dbReference type="PANTHER" id="PTHR44757:SF2">
    <property type="entry name" value="BIOFILM ARCHITECTURE MAINTENANCE PROTEIN MBAA"/>
    <property type="match status" value="1"/>
</dbReference>
<dbReference type="SUPFAM" id="SSF55073">
    <property type="entry name" value="Nucleotide cyclase"/>
    <property type="match status" value="1"/>
</dbReference>
<dbReference type="InterPro" id="IPR000014">
    <property type="entry name" value="PAS"/>
</dbReference>
<dbReference type="Pfam" id="PF13426">
    <property type="entry name" value="PAS_9"/>
    <property type="match status" value="1"/>
</dbReference>
<feature type="domain" description="PAC" evidence="6">
    <location>
        <begin position="532"/>
        <end position="584"/>
    </location>
</feature>
<dbReference type="InterPro" id="IPR013655">
    <property type="entry name" value="PAS_fold_3"/>
</dbReference>
<dbReference type="OrthoDB" id="1316910at2"/>
<comment type="catalytic activity">
    <reaction evidence="4">
        <text>3',3'-c-di-GMP + H2O = 5'-phosphoguanylyl(3'-&gt;5')guanosine + H(+)</text>
        <dbReference type="Rhea" id="RHEA:24902"/>
        <dbReference type="ChEBI" id="CHEBI:15377"/>
        <dbReference type="ChEBI" id="CHEBI:15378"/>
        <dbReference type="ChEBI" id="CHEBI:58754"/>
        <dbReference type="ChEBI" id="CHEBI:58805"/>
        <dbReference type="EC" id="3.1.4.52"/>
    </reaction>
    <physiologicalReaction direction="left-to-right" evidence="4">
        <dbReference type="Rhea" id="RHEA:24903"/>
    </physiologicalReaction>
</comment>
<evidence type="ECO:0000313" key="9">
    <source>
        <dbReference type="EMBL" id="AFU99310.1"/>
    </source>
</evidence>
<dbReference type="FunFam" id="3.30.70.270:FF:000001">
    <property type="entry name" value="Diguanylate cyclase domain protein"/>
    <property type="match status" value="1"/>
</dbReference>
<dbReference type="InterPro" id="IPR000160">
    <property type="entry name" value="GGDEF_dom"/>
</dbReference>
<evidence type="ECO:0000259" key="5">
    <source>
        <dbReference type="PROSITE" id="PS50112"/>
    </source>
</evidence>
<dbReference type="NCBIfam" id="TIGR00254">
    <property type="entry name" value="GGDEF"/>
    <property type="match status" value="1"/>
</dbReference>
<dbReference type="Pfam" id="PF08448">
    <property type="entry name" value="PAS_4"/>
    <property type="match status" value="2"/>
</dbReference>
<dbReference type="SMART" id="SM00267">
    <property type="entry name" value="GGDEF"/>
    <property type="match status" value="1"/>
</dbReference>
<dbReference type="CDD" id="cd01949">
    <property type="entry name" value="GGDEF"/>
    <property type="match status" value="1"/>
</dbReference>
<protein>
    <recommendedName>
        <fullName evidence="2">cyclic-guanylate-specific phosphodiesterase</fullName>
        <ecNumber evidence="2">3.1.4.52</ecNumber>
    </recommendedName>
</protein>
<dbReference type="Gene3D" id="3.30.450.20">
    <property type="entry name" value="PAS domain"/>
    <property type="match status" value="4"/>
</dbReference>
<dbReference type="Proteomes" id="UP000000466">
    <property type="component" value="Chromosome"/>
</dbReference>
<dbReference type="STRING" id="1117647.M5M_10655"/>
<dbReference type="PANTHER" id="PTHR44757">
    <property type="entry name" value="DIGUANYLATE CYCLASE DGCP"/>
    <property type="match status" value="1"/>
</dbReference>
<dbReference type="InterPro" id="IPR001610">
    <property type="entry name" value="PAC"/>
</dbReference>
<sequence length="1011" mass="113287">MLVPKPHIDASHTLAEACALIVSSGADGIVVDNAQSEQLLTLAHLRDLLAHQHLTPDTPLSDVSIDKDLPHSIQQRTALSPEVSPAQLLELLHALVSDSSDAIYIKAEDGRYLLANQQFANLLGCSLENVIGAYDSDLMPTAMARNIAITEQRILSSGKAEVSEEPMATPTGMGRYLRILGSLNAGGGAQHLYGVLRDISDLREAQAARDATESELETIFRSLPDLFFRLGADGTILDYRAQEDDDLYAPPEQFLGKRMQDIIPEPLAQLFDKKIDELRSHGELVTYEYDMELPQGLSHFEARLRDLPGTDELILIIRNTTDIHQKTEALQSLQQQLNLALEAAQQGVWDWNVPSQTWVANERFFTMLGFDYDAKPQPLDYWNDKVHPDDRDKRSSLYLKAMRGDAEALEVEFRAQSASGEYRWLRAKGKVVERTKDGRAKRLVGTHEDITERKALQEQLALAAMVYENTSEGVIIADPNGIIVDVNTGFERITGYDKREVVGKPASILNSDNHSESFYQSFWDTLNQNGHWQGEIVHRRKDGTALPEWLTASAVYDHNHAIRHFVAIFTDITVLKKSEAKLDHIAHHDSLTGLPNRLLLQARLGRALVHASRNQQKLALMFLDVDRFKNVNDSLGHNEGDKLLKQVANRLKHSVRNEDTVARLGGDEFVILLESLHDTNAAAQVADKILKEIRQPFNLGGKQFYTSASIGISIYPEDGTSPSDIMRNADTAMYQVKQRGRDGYAFYARHLTTAAMRKAEMEAELHKAITGDELLLLFQPQIDLDSEQLVGVEALVRWMHPVKKMIAPDLFIPLAEESNLIIKLGEWVLNRACRQINEWQDMGLTPVPVAINVSGVELYNQSFADSFREIMATHGINPQLIKVEVTENHMLEDMDSAIQQLNKLRELGIKIAIDDFGTGYSSLAYLKKLPIHQLKIDRSFIKDIPQDVNDMAITRAVIAMGATLGMEIIAEGVETREQQKFLQEHQCGLGQGYLFARPLDAKSLENWLDHS</sequence>
<feature type="domain" description="PAS" evidence="5">
    <location>
        <begin position="88"/>
        <end position="132"/>
    </location>
</feature>
<dbReference type="PROSITE" id="PS50112">
    <property type="entry name" value="PAS"/>
    <property type="match status" value="2"/>
</dbReference>
<evidence type="ECO:0000256" key="3">
    <source>
        <dbReference type="ARBA" id="ARBA00022636"/>
    </source>
</evidence>
<dbReference type="Gene3D" id="2.10.70.100">
    <property type="match status" value="1"/>
</dbReference>
<evidence type="ECO:0000256" key="2">
    <source>
        <dbReference type="ARBA" id="ARBA00012282"/>
    </source>
</evidence>
<dbReference type="InterPro" id="IPR000700">
    <property type="entry name" value="PAS-assoc_C"/>
</dbReference>
<dbReference type="SMART" id="SM00091">
    <property type="entry name" value="PAS"/>
    <property type="match status" value="4"/>
</dbReference>
<dbReference type="InterPro" id="IPR012226">
    <property type="entry name" value="Diguanyl_cyclase/Pdiesterase"/>
</dbReference>
<dbReference type="EC" id="3.1.4.52" evidence="2"/>
<gene>
    <name evidence="9" type="ordered locus">M5M_10655</name>
</gene>
<dbReference type="InterPro" id="IPR001633">
    <property type="entry name" value="EAL_dom"/>
</dbReference>
<evidence type="ECO:0000259" key="7">
    <source>
        <dbReference type="PROSITE" id="PS50883"/>
    </source>
</evidence>
<evidence type="ECO:0000256" key="1">
    <source>
        <dbReference type="ARBA" id="ARBA00001946"/>
    </source>
</evidence>
<feature type="domain" description="EAL" evidence="7">
    <location>
        <begin position="758"/>
        <end position="1011"/>
    </location>
</feature>
<dbReference type="CDD" id="cd01948">
    <property type="entry name" value="EAL"/>
    <property type="match status" value="1"/>
</dbReference>
<dbReference type="PROSITE" id="PS50113">
    <property type="entry name" value="PAC"/>
    <property type="match status" value="2"/>
</dbReference>
<dbReference type="Pfam" id="PF08447">
    <property type="entry name" value="PAS_3"/>
    <property type="match status" value="1"/>
</dbReference>
<evidence type="ECO:0000259" key="8">
    <source>
        <dbReference type="PROSITE" id="PS50887"/>
    </source>
</evidence>
<dbReference type="PROSITE" id="PS50883">
    <property type="entry name" value="EAL"/>
    <property type="match status" value="1"/>
</dbReference>
<dbReference type="InterPro" id="IPR029787">
    <property type="entry name" value="Nucleotide_cyclase"/>
</dbReference>
<feature type="domain" description="GGDEF" evidence="8">
    <location>
        <begin position="616"/>
        <end position="749"/>
    </location>
</feature>
<organism evidence="9 10">
    <name type="scientific">Simiduia agarivorans (strain DSM 21679 / JCM 13881 / BCRC 17597 / SA1)</name>
    <dbReference type="NCBI Taxonomy" id="1117647"/>
    <lineage>
        <taxon>Bacteria</taxon>
        <taxon>Pseudomonadati</taxon>
        <taxon>Pseudomonadota</taxon>
        <taxon>Gammaproteobacteria</taxon>
        <taxon>Cellvibrionales</taxon>
        <taxon>Cellvibrionaceae</taxon>
        <taxon>Simiduia</taxon>
    </lineage>
</organism>
<dbReference type="SUPFAM" id="SSF141868">
    <property type="entry name" value="EAL domain-like"/>
    <property type="match status" value="1"/>
</dbReference>
<dbReference type="AlphaFoldDB" id="K4KM56"/>
<accession>K4KM56</accession>
<proteinExistence type="predicted"/>
<dbReference type="GO" id="GO:0071111">
    <property type="term" value="F:cyclic-guanylate-specific phosphodiesterase activity"/>
    <property type="evidence" value="ECO:0007669"/>
    <property type="project" value="UniProtKB-EC"/>
</dbReference>
<comment type="cofactor">
    <cofactor evidence="1">
        <name>Mg(2+)</name>
        <dbReference type="ChEBI" id="CHEBI:18420"/>
    </cofactor>
</comment>
<evidence type="ECO:0000259" key="6">
    <source>
        <dbReference type="PROSITE" id="PS50113"/>
    </source>
</evidence>
<dbReference type="InterPro" id="IPR052155">
    <property type="entry name" value="Biofilm_reg_signaling"/>
</dbReference>
<dbReference type="GO" id="GO:0071732">
    <property type="term" value="P:cellular response to nitric oxide"/>
    <property type="evidence" value="ECO:0007669"/>
    <property type="project" value="UniProtKB-ARBA"/>
</dbReference>
<dbReference type="Pfam" id="PF00563">
    <property type="entry name" value="EAL"/>
    <property type="match status" value="1"/>
</dbReference>
<feature type="domain" description="PAS" evidence="5">
    <location>
        <begin position="459"/>
        <end position="516"/>
    </location>
</feature>
<dbReference type="SMART" id="SM00052">
    <property type="entry name" value="EAL"/>
    <property type="match status" value="1"/>
</dbReference>
<keyword evidence="10" id="KW-1185">Reference proteome</keyword>
<dbReference type="KEGG" id="saga:M5M_10655"/>
<evidence type="ECO:0000256" key="4">
    <source>
        <dbReference type="ARBA" id="ARBA00051114"/>
    </source>
</evidence>
<keyword evidence="3" id="KW-0973">c-di-GMP</keyword>
<reference evidence="9 10" key="1">
    <citation type="journal article" date="2013" name="Genome Announc.">
        <title>Complete genome sequence of Simiduia agarivorans SA1(T), a marine bacterium able to degrade a variety of polysaccharides.</title>
        <authorList>
            <person name="Lin S.Y."/>
            <person name="Shieh W.Y."/>
            <person name="Chen J.S."/>
            <person name="Tang S.L."/>
        </authorList>
    </citation>
    <scope>NUCLEOTIDE SEQUENCE [LARGE SCALE GENOMIC DNA]</scope>
    <source>
        <strain evidence="10">DSM 21679 / JCM 13881 / BCRC 17597 / SA1</strain>
    </source>
</reference>
<dbReference type="Gene3D" id="3.30.70.270">
    <property type="match status" value="1"/>
</dbReference>
<feature type="domain" description="PAC" evidence="6">
    <location>
        <begin position="409"/>
        <end position="462"/>
    </location>
</feature>
<dbReference type="InterPro" id="IPR013656">
    <property type="entry name" value="PAS_4"/>
</dbReference>
<dbReference type="PROSITE" id="PS50887">
    <property type="entry name" value="GGDEF"/>
    <property type="match status" value="1"/>
</dbReference>
<dbReference type="RefSeq" id="WP_015047474.1">
    <property type="nucleotide sequence ID" value="NC_018868.3"/>
</dbReference>
<evidence type="ECO:0000313" key="10">
    <source>
        <dbReference type="Proteomes" id="UP000000466"/>
    </source>
</evidence>
<dbReference type="PIRSF" id="PIRSF005925">
    <property type="entry name" value="Dos"/>
    <property type="match status" value="1"/>
</dbReference>
<dbReference type="Pfam" id="PF00990">
    <property type="entry name" value="GGDEF"/>
    <property type="match status" value="1"/>
</dbReference>
<dbReference type="HOGENOM" id="CLU_000445_70_20_6"/>
<dbReference type="FunFam" id="3.20.20.450:FF:000001">
    <property type="entry name" value="Cyclic di-GMP phosphodiesterase yahA"/>
    <property type="match status" value="1"/>
</dbReference>
<name>K4KM56_SIMAS</name>
<dbReference type="SMART" id="SM00086">
    <property type="entry name" value="PAC"/>
    <property type="match status" value="2"/>
</dbReference>
<dbReference type="InterPro" id="IPR035965">
    <property type="entry name" value="PAS-like_dom_sf"/>
</dbReference>
<dbReference type="InterPro" id="IPR043128">
    <property type="entry name" value="Rev_trsase/Diguanyl_cyclase"/>
</dbReference>
<dbReference type="SUPFAM" id="SSF55785">
    <property type="entry name" value="PYP-like sensor domain (PAS domain)"/>
    <property type="match status" value="4"/>
</dbReference>
<dbReference type="Gene3D" id="3.20.20.450">
    <property type="entry name" value="EAL domain"/>
    <property type="match status" value="1"/>
</dbReference>
<dbReference type="EMBL" id="CP003746">
    <property type="protein sequence ID" value="AFU99310.1"/>
    <property type="molecule type" value="Genomic_DNA"/>
</dbReference>
<dbReference type="NCBIfam" id="TIGR00229">
    <property type="entry name" value="sensory_box"/>
    <property type="match status" value="3"/>
</dbReference>
<dbReference type="eggNOG" id="COG2202">
    <property type="taxonomic scope" value="Bacteria"/>
</dbReference>